<protein>
    <submittedName>
        <fullName evidence="1">Uncharacterized protein</fullName>
    </submittedName>
</protein>
<organism evidence="1 3">
    <name type="scientific">Tritrichomonas musculus</name>
    <dbReference type="NCBI Taxonomy" id="1915356"/>
    <lineage>
        <taxon>Eukaryota</taxon>
        <taxon>Metamonada</taxon>
        <taxon>Parabasalia</taxon>
        <taxon>Tritrichomonadida</taxon>
        <taxon>Tritrichomonadidae</taxon>
        <taxon>Tritrichomonas</taxon>
    </lineage>
</organism>
<gene>
    <name evidence="2" type="ORF">M9Y10_024408</name>
    <name evidence="1" type="ORF">M9Y10_032958</name>
</gene>
<keyword evidence="3" id="KW-1185">Reference proteome</keyword>
<accession>A0ABR2GK33</accession>
<dbReference type="EMBL" id="JAPFFF010000033">
    <property type="protein sequence ID" value="KAK8844202.1"/>
    <property type="molecule type" value="Genomic_DNA"/>
</dbReference>
<sequence>MKVLELTKFDDYLIHEMHVRLCEYEKFKPSKRVRGLSCLAQTKKAAEIIMNHPDIFEVAPMDVAIIEAKKKT</sequence>
<name>A0ABR2GK33_9EUKA</name>
<dbReference type="EMBL" id="JAPFFF010000473">
    <property type="protein sequence ID" value="KAK8834191.1"/>
    <property type="molecule type" value="Genomic_DNA"/>
</dbReference>
<evidence type="ECO:0000313" key="1">
    <source>
        <dbReference type="EMBL" id="KAK8834191.1"/>
    </source>
</evidence>
<comment type="caution">
    <text evidence="1">The sequence shown here is derived from an EMBL/GenBank/DDBJ whole genome shotgun (WGS) entry which is preliminary data.</text>
</comment>
<reference evidence="1 3" key="1">
    <citation type="submission" date="2024-04" db="EMBL/GenBank/DDBJ databases">
        <title>Tritrichomonas musculus Genome.</title>
        <authorList>
            <person name="Alves-Ferreira E."/>
            <person name="Grigg M."/>
            <person name="Lorenzi H."/>
            <person name="Galac M."/>
        </authorList>
    </citation>
    <scope>NUCLEOTIDE SEQUENCE [LARGE SCALE GENOMIC DNA]</scope>
    <source>
        <strain evidence="1 3">EAF2021</strain>
    </source>
</reference>
<dbReference type="Proteomes" id="UP001470230">
    <property type="component" value="Unassembled WGS sequence"/>
</dbReference>
<evidence type="ECO:0000313" key="3">
    <source>
        <dbReference type="Proteomes" id="UP001470230"/>
    </source>
</evidence>
<evidence type="ECO:0000313" key="2">
    <source>
        <dbReference type="EMBL" id="KAK8844202.1"/>
    </source>
</evidence>
<proteinExistence type="predicted"/>